<evidence type="ECO:0000313" key="4">
    <source>
        <dbReference type="Proteomes" id="UP000265520"/>
    </source>
</evidence>
<accession>A0A392PWC5</accession>
<name>A0A392PWC5_9FABA</name>
<dbReference type="PANTHER" id="PTHR23076">
    <property type="entry name" value="METALLOPROTEASE M41 FTSH"/>
    <property type="match status" value="1"/>
</dbReference>
<dbReference type="AlphaFoldDB" id="A0A392PWC5"/>
<dbReference type="PANTHER" id="PTHR23076:SF97">
    <property type="entry name" value="ATP-DEPENDENT ZINC METALLOPROTEASE YME1L1"/>
    <property type="match status" value="1"/>
</dbReference>
<comment type="caution">
    <text evidence="3">The sequence shown here is derived from an EMBL/GenBank/DDBJ whole genome shotgun (WGS) entry which is preliminary data.</text>
</comment>
<keyword evidence="1" id="KW-0175">Coiled coil</keyword>
<protein>
    <submittedName>
        <fullName evidence="3">ATP-dependent zinc metalloprotease FTSH 11 chloroplastic/mitochondrial-like</fullName>
    </submittedName>
</protein>
<dbReference type="GO" id="GO:0004222">
    <property type="term" value="F:metalloendopeptidase activity"/>
    <property type="evidence" value="ECO:0007669"/>
    <property type="project" value="InterPro"/>
</dbReference>
<dbReference type="GO" id="GO:0009507">
    <property type="term" value="C:chloroplast"/>
    <property type="evidence" value="ECO:0007669"/>
    <property type="project" value="TreeGrafter"/>
</dbReference>
<dbReference type="Pfam" id="PF01434">
    <property type="entry name" value="Peptidase_M41"/>
    <property type="match status" value="1"/>
</dbReference>
<dbReference type="GO" id="GO:0045037">
    <property type="term" value="P:protein import into chloroplast stroma"/>
    <property type="evidence" value="ECO:0007669"/>
    <property type="project" value="TreeGrafter"/>
</dbReference>
<dbReference type="GO" id="GO:0006508">
    <property type="term" value="P:proteolysis"/>
    <property type="evidence" value="ECO:0007669"/>
    <property type="project" value="UniProtKB-KW"/>
</dbReference>
<keyword evidence="3" id="KW-0482">Metalloprotease</keyword>
<dbReference type="Proteomes" id="UP000265520">
    <property type="component" value="Unassembled WGS sequence"/>
</dbReference>
<dbReference type="InterPro" id="IPR000642">
    <property type="entry name" value="Peptidase_M41"/>
</dbReference>
<dbReference type="EMBL" id="LXQA010097204">
    <property type="protein sequence ID" value="MCI15616.1"/>
    <property type="molecule type" value="Genomic_DNA"/>
</dbReference>
<keyword evidence="3" id="KW-0378">Hydrolase</keyword>
<evidence type="ECO:0000256" key="1">
    <source>
        <dbReference type="SAM" id="Coils"/>
    </source>
</evidence>
<dbReference type="SUPFAM" id="SSF140990">
    <property type="entry name" value="FtsH protease domain-like"/>
    <property type="match status" value="1"/>
</dbReference>
<keyword evidence="4" id="KW-1185">Reference proteome</keyword>
<reference evidence="3 4" key="1">
    <citation type="journal article" date="2018" name="Front. Plant Sci.">
        <title>Red Clover (Trifolium pratense) and Zigzag Clover (T. medium) - A Picture of Genomic Similarities and Differences.</title>
        <authorList>
            <person name="Dluhosova J."/>
            <person name="Istvanek J."/>
            <person name="Nedelnik J."/>
            <person name="Repkova J."/>
        </authorList>
    </citation>
    <scope>NUCLEOTIDE SEQUENCE [LARGE SCALE GENOMIC DNA]</scope>
    <source>
        <strain evidence="4">cv. 10/8</strain>
        <tissue evidence="3">Leaf</tissue>
    </source>
</reference>
<feature type="domain" description="Peptidase M41" evidence="2">
    <location>
        <begin position="17"/>
        <end position="143"/>
    </location>
</feature>
<sequence length="193" mass="21610">MPEDGYLGRTIFSNTETADSMNRTYAYHKSRMVVCLAARSAEKLIYGPDGVGDGVWGDIQKATRRARKIVMRFGMGGEIGPMFVNRRRRISETLLEKVEKDVEALLKEAEREADALMEKHAIHVMNISMGLLVRGLVNSPDINIIFGVGMKGRIMSPQDLRQLGKSGVDAASFKTKGYVRSNYRINKCSFFRG</sequence>
<keyword evidence="3" id="KW-0645">Protease</keyword>
<dbReference type="Gene3D" id="1.20.58.760">
    <property type="entry name" value="Peptidase M41"/>
    <property type="match status" value="1"/>
</dbReference>
<dbReference type="GO" id="GO:0004176">
    <property type="term" value="F:ATP-dependent peptidase activity"/>
    <property type="evidence" value="ECO:0007669"/>
    <property type="project" value="InterPro"/>
</dbReference>
<dbReference type="InterPro" id="IPR037219">
    <property type="entry name" value="Peptidase_M41-like"/>
</dbReference>
<proteinExistence type="predicted"/>
<organism evidence="3 4">
    <name type="scientific">Trifolium medium</name>
    <dbReference type="NCBI Taxonomy" id="97028"/>
    <lineage>
        <taxon>Eukaryota</taxon>
        <taxon>Viridiplantae</taxon>
        <taxon>Streptophyta</taxon>
        <taxon>Embryophyta</taxon>
        <taxon>Tracheophyta</taxon>
        <taxon>Spermatophyta</taxon>
        <taxon>Magnoliopsida</taxon>
        <taxon>eudicotyledons</taxon>
        <taxon>Gunneridae</taxon>
        <taxon>Pentapetalae</taxon>
        <taxon>rosids</taxon>
        <taxon>fabids</taxon>
        <taxon>Fabales</taxon>
        <taxon>Fabaceae</taxon>
        <taxon>Papilionoideae</taxon>
        <taxon>50 kb inversion clade</taxon>
        <taxon>NPAAA clade</taxon>
        <taxon>Hologalegina</taxon>
        <taxon>IRL clade</taxon>
        <taxon>Trifolieae</taxon>
        <taxon>Trifolium</taxon>
    </lineage>
</organism>
<dbReference type="GO" id="GO:0005524">
    <property type="term" value="F:ATP binding"/>
    <property type="evidence" value="ECO:0007669"/>
    <property type="project" value="InterPro"/>
</dbReference>
<evidence type="ECO:0000259" key="2">
    <source>
        <dbReference type="Pfam" id="PF01434"/>
    </source>
</evidence>
<feature type="non-terminal residue" evidence="3">
    <location>
        <position position="193"/>
    </location>
</feature>
<evidence type="ECO:0000313" key="3">
    <source>
        <dbReference type="EMBL" id="MCI15616.1"/>
    </source>
</evidence>
<feature type="coiled-coil region" evidence="1">
    <location>
        <begin position="88"/>
        <end position="126"/>
    </location>
</feature>